<dbReference type="CDD" id="cd01650">
    <property type="entry name" value="RT_nLTR_like"/>
    <property type="match status" value="1"/>
</dbReference>
<keyword evidence="3" id="KW-1185">Reference proteome</keyword>
<keyword evidence="2" id="KW-0548">Nucleotidyltransferase</keyword>
<dbReference type="PANTHER" id="PTHR31635">
    <property type="entry name" value="REVERSE TRANSCRIPTASE DOMAIN-CONTAINING PROTEIN-RELATED"/>
    <property type="match status" value="1"/>
</dbReference>
<evidence type="ECO:0000259" key="1">
    <source>
        <dbReference type="PROSITE" id="PS50878"/>
    </source>
</evidence>
<accession>A0AAV4F3B8</accession>
<gene>
    <name evidence="2" type="ORF">ElyMa_000247700</name>
</gene>
<protein>
    <submittedName>
        <fullName evidence="2">Reverse transcriptase</fullName>
    </submittedName>
</protein>
<dbReference type="Pfam" id="PF00078">
    <property type="entry name" value="RVT_1"/>
    <property type="match status" value="1"/>
</dbReference>
<organism evidence="2 3">
    <name type="scientific">Elysia marginata</name>
    <dbReference type="NCBI Taxonomy" id="1093978"/>
    <lineage>
        <taxon>Eukaryota</taxon>
        <taxon>Metazoa</taxon>
        <taxon>Spiralia</taxon>
        <taxon>Lophotrochozoa</taxon>
        <taxon>Mollusca</taxon>
        <taxon>Gastropoda</taxon>
        <taxon>Heterobranchia</taxon>
        <taxon>Euthyneura</taxon>
        <taxon>Panpulmonata</taxon>
        <taxon>Sacoglossa</taxon>
        <taxon>Placobranchoidea</taxon>
        <taxon>Plakobranchidae</taxon>
        <taxon>Elysia</taxon>
    </lineage>
</organism>
<proteinExistence type="predicted"/>
<name>A0AAV4F3B8_9GAST</name>
<dbReference type="InterPro" id="IPR000477">
    <property type="entry name" value="RT_dom"/>
</dbReference>
<dbReference type="EMBL" id="BMAT01000493">
    <property type="protein sequence ID" value="GFR67233.1"/>
    <property type="molecule type" value="Genomic_DNA"/>
</dbReference>
<comment type="caution">
    <text evidence="2">The sequence shown here is derived from an EMBL/GenBank/DDBJ whole genome shotgun (WGS) entry which is preliminary data.</text>
</comment>
<dbReference type="AlphaFoldDB" id="A0AAV4F3B8"/>
<reference evidence="2 3" key="1">
    <citation type="journal article" date="2021" name="Elife">
        <title>Chloroplast acquisition without the gene transfer in kleptoplastic sea slugs, Plakobranchus ocellatus.</title>
        <authorList>
            <person name="Maeda T."/>
            <person name="Takahashi S."/>
            <person name="Yoshida T."/>
            <person name="Shimamura S."/>
            <person name="Takaki Y."/>
            <person name="Nagai Y."/>
            <person name="Toyoda A."/>
            <person name="Suzuki Y."/>
            <person name="Arimoto A."/>
            <person name="Ishii H."/>
            <person name="Satoh N."/>
            <person name="Nishiyama T."/>
            <person name="Hasebe M."/>
            <person name="Maruyama T."/>
            <person name="Minagawa J."/>
            <person name="Obokata J."/>
            <person name="Shigenobu S."/>
        </authorList>
    </citation>
    <scope>NUCLEOTIDE SEQUENCE [LARGE SCALE GENOMIC DNA]</scope>
</reference>
<dbReference type="PROSITE" id="PS50878">
    <property type="entry name" value="RT_POL"/>
    <property type="match status" value="1"/>
</dbReference>
<keyword evidence="2" id="KW-0695">RNA-directed DNA polymerase</keyword>
<dbReference type="GO" id="GO:0003964">
    <property type="term" value="F:RNA-directed DNA polymerase activity"/>
    <property type="evidence" value="ECO:0007669"/>
    <property type="project" value="UniProtKB-KW"/>
</dbReference>
<dbReference type="Proteomes" id="UP000762676">
    <property type="component" value="Unassembled WGS sequence"/>
</dbReference>
<feature type="domain" description="Reverse transcriptase" evidence="1">
    <location>
        <begin position="152"/>
        <end position="425"/>
    </location>
</feature>
<dbReference type="PANTHER" id="PTHR31635:SF196">
    <property type="entry name" value="REVERSE TRANSCRIPTASE DOMAIN-CONTAINING PROTEIN-RELATED"/>
    <property type="match status" value="1"/>
</dbReference>
<keyword evidence="2" id="KW-0808">Transferase</keyword>
<dbReference type="InterPro" id="IPR043502">
    <property type="entry name" value="DNA/RNA_pol_sf"/>
</dbReference>
<dbReference type="SUPFAM" id="SSF56672">
    <property type="entry name" value="DNA/RNA polymerases"/>
    <property type="match status" value="1"/>
</dbReference>
<sequence length="487" mass="55064">MELAKSRGAQIRTRIKWVEEGEKSTKFFLNLEKTRAQGNIINRLVRQDNTIVSSSTEILNEIRDYYGNLYKENKTEKEIMQATSLLWKNIIFPQLKEEEKIKCDEELSEQEISSALKTMKNGSSPGPDGIPVEFYKMFWKDLKKLFIEAMKYSQTIGKLSPTQRQGTISLIHKGKELSKDTLTNWRPISLTNADYKIFSKALALRLSAVLPNIINENQGGFIKGRKISELIRELDDIIDLEKSNPQSQSYTLSIDYSKAFDTISIVTIIEALRMFNFGENLISWIKALLTERTANVKNGGSLSESFPLERGVGQGCPVSPLLFIIAVEILALNVRQDEKILGIQLPNSTKSLKILQYADDTTIFLRNITHLKEVLAKIKQFSLVSGLKLNEDKSKILKMNKQQMQISHLENIKIVEKMKILGIVFSSETLAGEALSDHVRCAVYGGSALNSTLLLYMVLSSVVLTDRKPFAHNLLPHTIDSTSKDRE</sequence>
<evidence type="ECO:0000313" key="3">
    <source>
        <dbReference type="Proteomes" id="UP000762676"/>
    </source>
</evidence>
<evidence type="ECO:0000313" key="2">
    <source>
        <dbReference type="EMBL" id="GFR67233.1"/>
    </source>
</evidence>